<evidence type="ECO:0000256" key="3">
    <source>
        <dbReference type="ARBA" id="ARBA00023163"/>
    </source>
</evidence>
<dbReference type="Pfam" id="PF00717">
    <property type="entry name" value="Peptidase_S24"/>
    <property type="match status" value="1"/>
</dbReference>
<evidence type="ECO:0000313" key="7">
    <source>
        <dbReference type="Proteomes" id="UP001339883"/>
    </source>
</evidence>
<dbReference type="InterPro" id="IPR036286">
    <property type="entry name" value="LexA/Signal_pep-like_sf"/>
</dbReference>
<evidence type="ECO:0000256" key="1">
    <source>
        <dbReference type="ARBA" id="ARBA00023015"/>
    </source>
</evidence>
<dbReference type="Gene3D" id="2.10.109.10">
    <property type="entry name" value="Umud Fragment, subunit A"/>
    <property type="match status" value="1"/>
</dbReference>
<dbReference type="PANTHER" id="PTHR40661:SF3">
    <property type="entry name" value="FELS-1 PROPHAGE TRANSCRIPTIONAL REGULATOR"/>
    <property type="match status" value="1"/>
</dbReference>
<feature type="domain" description="HTH cro/C1-type" evidence="5">
    <location>
        <begin position="15"/>
        <end position="68"/>
    </location>
</feature>
<accession>A0ABU6DUT5</accession>
<reference evidence="6 7" key="1">
    <citation type="submission" date="2019-08" db="EMBL/GenBank/DDBJ databases">
        <title>Five species of Acinetobacter isolated from floral nectar and animal pollinators.</title>
        <authorList>
            <person name="Hendry T.A."/>
        </authorList>
    </citation>
    <scope>NUCLEOTIDE SEQUENCE [LARGE SCALE GENOMIC DNA]</scope>
    <source>
        <strain evidence="6 7">MD18.27</strain>
    </source>
</reference>
<dbReference type="InterPro" id="IPR001387">
    <property type="entry name" value="Cro/C1-type_HTH"/>
</dbReference>
<dbReference type="CDD" id="cd06529">
    <property type="entry name" value="S24_LexA-like"/>
    <property type="match status" value="1"/>
</dbReference>
<dbReference type="InterPro" id="IPR039418">
    <property type="entry name" value="LexA-like"/>
</dbReference>
<organism evidence="6 7">
    <name type="scientific">Acinetobacter pollinis</name>
    <dbReference type="NCBI Taxonomy" id="2605270"/>
    <lineage>
        <taxon>Bacteria</taxon>
        <taxon>Pseudomonadati</taxon>
        <taxon>Pseudomonadota</taxon>
        <taxon>Gammaproteobacteria</taxon>
        <taxon>Moraxellales</taxon>
        <taxon>Moraxellaceae</taxon>
        <taxon>Acinetobacter</taxon>
    </lineage>
</organism>
<dbReference type="InterPro" id="IPR010982">
    <property type="entry name" value="Lambda_DNA-bd_dom_sf"/>
</dbReference>
<dbReference type="PANTHER" id="PTHR40661">
    <property type="match status" value="1"/>
</dbReference>
<evidence type="ECO:0000256" key="2">
    <source>
        <dbReference type="ARBA" id="ARBA00023125"/>
    </source>
</evidence>
<dbReference type="CDD" id="cd00093">
    <property type="entry name" value="HTH_XRE"/>
    <property type="match status" value="1"/>
</dbReference>
<sequence length="241" mass="27365">MSDLAKTRRKNTLRLLAEKMMSKKMLAEGIGVTPPLISAYLSKNPHKAMGDNLAAKICNFLGVTLRELDTDQDFIDSIIRDSAPIFSDSAIKTEDKYVLIPLFKNVKPSYRNNYLNDNNQEVEMIPFDGKKLLIRRILKNNVQALITNGDSMLPIIPHGAQVFLDRTRNTVQRDGLIYVICMGELVLVKYLFRLPNHGLRIVSANSNKDLYPDVILSKDDVNSDNFHIIGQVFHVDYELPF</sequence>
<dbReference type="InterPro" id="IPR015927">
    <property type="entry name" value="Peptidase_S24_S26A/B/C"/>
</dbReference>
<dbReference type="EMBL" id="VTDN01000010">
    <property type="protein sequence ID" value="MEB5477615.1"/>
    <property type="molecule type" value="Genomic_DNA"/>
</dbReference>
<evidence type="ECO:0000259" key="4">
    <source>
        <dbReference type="Pfam" id="PF00717"/>
    </source>
</evidence>
<dbReference type="RefSeq" id="WP_325776004.1">
    <property type="nucleotide sequence ID" value="NZ_VTDN01000010.1"/>
</dbReference>
<keyword evidence="7" id="KW-1185">Reference proteome</keyword>
<dbReference type="Proteomes" id="UP001339883">
    <property type="component" value="Unassembled WGS sequence"/>
</dbReference>
<comment type="caution">
    <text evidence="6">The sequence shown here is derived from an EMBL/GenBank/DDBJ whole genome shotgun (WGS) entry which is preliminary data.</text>
</comment>
<keyword evidence="3" id="KW-0804">Transcription</keyword>
<dbReference type="SUPFAM" id="SSF51306">
    <property type="entry name" value="LexA/Signal peptidase"/>
    <property type="match status" value="1"/>
</dbReference>
<gene>
    <name evidence="6" type="ORF">I2F25_11260</name>
</gene>
<proteinExistence type="predicted"/>
<dbReference type="Pfam" id="PF01381">
    <property type="entry name" value="HTH_3"/>
    <property type="match status" value="1"/>
</dbReference>
<keyword evidence="1" id="KW-0805">Transcription regulation</keyword>
<dbReference type="SUPFAM" id="SSF47413">
    <property type="entry name" value="lambda repressor-like DNA-binding domains"/>
    <property type="match status" value="1"/>
</dbReference>
<keyword evidence="2" id="KW-0238">DNA-binding</keyword>
<evidence type="ECO:0000313" key="6">
    <source>
        <dbReference type="EMBL" id="MEB5477615.1"/>
    </source>
</evidence>
<evidence type="ECO:0000259" key="5">
    <source>
        <dbReference type="Pfam" id="PF01381"/>
    </source>
</evidence>
<feature type="domain" description="Peptidase S24/S26A/S26B/S26C" evidence="4">
    <location>
        <begin position="137"/>
        <end position="233"/>
    </location>
</feature>
<protein>
    <submittedName>
        <fullName evidence="6">Helix-turn-helix domain-containing protein</fullName>
    </submittedName>
</protein>
<name>A0ABU6DUT5_9GAMM</name>